<comment type="similarity">
    <text evidence="6">Belongs to the PINc/VapC protein family.</text>
</comment>
<dbReference type="Pfam" id="PF01850">
    <property type="entry name" value="PIN"/>
    <property type="match status" value="1"/>
</dbReference>
<evidence type="ECO:0000256" key="3">
    <source>
        <dbReference type="ARBA" id="ARBA00022723"/>
    </source>
</evidence>
<dbReference type="Gene3D" id="3.40.50.1010">
    <property type="entry name" value="5'-nuclease"/>
    <property type="match status" value="1"/>
</dbReference>
<dbReference type="InterPro" id="IPR022907">
    <property type="entry name" value="VapC_family"/>
</dbReference>
<evidence type="ECO:0000313" key="9">
    <source>
        <dbReference type="Proteomes" id="UP001256673"/>
    </source>
</evidence>
<dbReference type="Proteomes" id="UP001256673">
    <property type="component" value="Unassembled WGS sequence"/>
</dbReference>
<comment type="function">
    <text evidence="6">Toxic component of a toxin-antitoxin (TA) system. An RNase.</text>
</comment>
<keyword evidence="5 6" id="KW-0460">Magnesium</keyword>
<dbReference type="EC" id="3.1.-.-" evidence="6"/>
<dbReference type="RefSeq" id="WP_316000855.1">
    <property type="nucleotide sequence ID" value="NZ_JAWDIU010000001.1"/>
</dbReference>
<organism evidence="8 9">
    <name type="scientific">Microbacterium algihabitans</name>
    <dbReference type="NCBI Taxonomy" id="3075992"/>
    <lineage>
        <taxon>Bacteria</taxon>
        <taxon>Bacillati</taxon>
        <taxon>Actinomycetota</taxon>
        <taxon>Actinomycetes</taxon>
        <taxon>Micrococcales</taxon>
        <taxon>Microbacteriaceae</taxon>
        <taxon>Microbacterium</taxon>
    </lineage>
</organism>
<evidence type="ECO:0000256" key="1">
    <source>
        <dbReference type="ARBA" id="ARBA00022649"/>
    </source>
</evidence>
<evidence type="ECO:0000256" key="5">
    <source>
        <dbReference type="ARBA" id="ARBA00022842"/>
    </source>
</evidence>
<dbReference type="InterPro" id="IPR002716">
    <property type="entry name" value="PIN_dom"/>
</dbReference>
<evidence type="ECO:0000256" key="4">
    <source>
        <dbReference type="ARBA" id="ARBA00022801"/>
    </source>
</evidence>
<keyword evidence="6" id="KW-0800">Toxin</keyword>
<gene>
    <name evidence="6" type="primary">vapC</name>
    <name evidence="8" type="ORF">RWH43_05220</name>
</gene>
<accession>A0ABU3RTE8</accession>
<comment type="caution">
    <text evidence="8">The sequence shown here is derived from an EMBL/GenBank/DDBJ whole genome shotgun (WGS) entry which is preliminary data.</text>
</comment>
<feature type="binding site" evidence="6">
    <location>
        <position position="5"/>
    </location>
    <ligand>
        <name>Mg(2+)</name>
        <dbReference type="ChEBI" id="CHEBI:18420"/>
    </ligand>
</feature>
<dbReference type="SUPFAM" id="SSF88723">
    <property type="entry name" value="PIN domain-like"/>
    <property type="match status" value="1"/>
</dbReference>
<name>A0ABU3RTE8_9MICO</name>
<evidence type="ECO:0000259" key="7">
    <source>
        <dbReference type="Pfam" id="PF01850"/>
    </source>
</evidence>
<sequence>MIYVDSCLVIYAVERDDSVGDRARMALAAARAPLAASPLVMLEAMVGPMRERGAESQLHMWSVFDRFEMLPIEPDAYVRAARLRARNPGLQTADALHLAVAQEEGCSLLWTNDSRPAAIAPGFAVDVLRAA</sequence>
<evidence type="ECO:0000256" key="6">
    <source>
        <dbReference type="HAMAP-Rule" id="MF_00265"/>
    </source>
</evidence>
<comment type="cofactor">
    <cofactor evidence="6">
        <name>Mg(2+)</name>
        <dbReference type="ChEBI" id="CHEBI:18420"/>
    </cofactor>
</comment>
<reference evidence="8 9" key="1">
    <citation type="submission" date="2023-09" db="EMBL/GenBank/DDBJ databases">
        <title>Microbacterium fusihabitans sp. nov., Microbacterium phycihabitans sp. nov., and Microbacterium cervinum sp. nov., isolated from dried seaweeds of beach.</title>
        <authorList>
            <person name="Lee S.D."/>
        </authorList>
    </citation>
    <scope>NUCLEOTIDE SEQUENCE [LARGE SCALE GENOMIC DNA]</scope>
    <source>
        <strain evidence="8 9">KSW2-21</strain>
    </source>
</reference>
<protein>
    <recommendedName>
        <fullName evidence="6">Ribonuclease VapC</fullName>
        <shortName evidence="6">RNase VapC</shortName>
        <ecNumber evidence="6">3.1.-.-</ecNumber>
    </recommendedName>
    <alternativeName>
        <fullName evidence="6">Toxin VapC</fullName>
    </alternativeName>
</protein>
<feature type="binding site" evidence="6">
    <location>
        <position position="94"/>
    </location>
    <ligand>
        <name>Mg(2+)</name>
        <dbReference type="ChEBI" id="CHEBI:18420"/>
    </ligand>
</feature>
<keyword evidence="1 6" id="KW-1277">Toxin-antitoxin system</keyword>
<feature type="domain" description="PIN" evidence="7">
    <location>
        <begin position="2"/>
        <end position="119"/>
    </location>
</feature>
<evidence type="ECO:0000256" key="2">
    <source>
        <dbReference type="ARBA" id="ARBA00022722"/>
    </source>
</evidence>
<dbReference type="EMBL" id="JAWDIU010000001">
    <property type="protein sequence ID" value="MDU0326156.1"/>
    <property type="molecule type" value="Genomic_DNA"/>
</dbReference>
<keyword evidence="4 6" id="KW-0378">Hydrolase</keyword>
<keyword evidence="9" id="KW-1185">Reference proteome</keyword>
<evidence type="ECO:0000313" key="8">
    <source>
        <dbReference type="EMBL" id="MDU0326156.1"/>
    </source>
</evidence>
<proteinExistence type="inferred from homology"/>
<keyword evidence="3 6" id="KW-0479">Metal-binding</keyword>
<keyword evidence="2 6" id="KW-0540">Nuclease</keyword>
<dbReference type="HAMAP" id="MF_00265">
    <property type="entry name" value="VapC_Nob1"/>
    <property type="match status" value="1"/>
</dbReference>
<dbReference type="InterPro" id="IPR029060">
    <property type="entry name" value="PIN-like_dom_sf"/>
</dbReference>